<keyword evidence="2" id="KW-1185">Reference proteome</keyword>
<reference evidence="1 2" key="1">
    <citation type="submission" date="2024-01" db="EMBL/GenBank/DDBJ databases">
        <title>The genomes of 5 underutilized Papilionoideae crops provide insights into root nodulation and disease resistance.</title>
        <authorList>
            <person name="Yuan L."/>
        </authorList>
    </citation>
    <scope>NUCLEOTIDE SEQUENCE [LARGE SCALE GENOMIC DNA]</scope>
    <source>
        <strain evidence="1">LY-2023</strain>
        <tissue evidence="1">Leaf</tissue>
    </source>
</reference>
<evidence type="ECO:0000313" key="2">
    <source>
        <dbReference type="Proteomes" id="UP001359559"/>
    </source>
</evidence>
<dbReference type="AlphaFoldDB" id="A0AAN9J6V8"/>
<comment type="caution">
    <text evidence="1">The sequence shown here is derived from an EMBL/GenBank/DDBJ whole genome shotgun (WGS) entry which is preliminary data.</text>
</comment>
<proteinExistence type="predicted"/>
<name>A0AAN9J6V8_CLITE</name>
<evidence type="ECO:0000313" key="1">
    <source>
        <dbReference type="EMBL" id="KAK7293395.1"/>
    </source>
</evidence>
<accession>A0AAN9J6V8</accession>
<dbReference type="Proteomes" id="UP001359559">
    <property type="component" value="Unassembled WGS sequence"/>
</dbReference>
<dbReference type="EMBL" id="JAYKXN010000004">
    <property type="protein sequence ID" value="KAK7293395.1"/>
    <property type="molecule type" value="Genomic_DNA"/>
</dbReference>
<sequence length="146" mass="16793">MWRQLIATAKSPSLYVWTNQRRSYAVAMIKLVTAGYRRRYVWIRQRRIVTVAKLIEVFTGPGVIERRAVWFFASVLDVNVSVLSFYFAEIDIELHQEKIGKKGVEKSRCMNMSCKGESWLICKGESSIAHLLHTRKVGGGVAWRLS</sequence>
<protein>
    <submittedName>
        <fullName evidence="1">Uncharacterized protein</fullName>
    </submittedName>
</protein>
<organism evidence="1 2">
    <name type="scientific">Clitoria ternatea</name>
    <name type="common">Butterfly pea</name>
    <dbReference type="NCBI Taxonomy" id="43366"/>
    <lineage>
        <taxon>Eukaryota</taxon>
        <taxon>Viridiplantae</taxon>
        <taxon>Streptophyta</taxon>
        <taxon>Embryophyta</taxon>
        <taxon>Tracheophyta</taxon>
        <taxon>Spermatophyta</taxon>
        <taxon>Magnoliopsida</taxon>
        <taxon>eudicotyledons</taxon>
        <taxon>Gunneridae</taxon>
        <taxon>Pentapetalae</taxon>
        <taxon>rosids</taxon>
        <taxon>fabids</taxon>
        <taxon>Fabales</taxon>
        <taxon>Fabaceae</taxon>
        <taxon>Papilionoideae</taxon>
        <taxon>50 kb inversion clade</taxon>
        <taxon>NPAAA clade</taxon>
        <taxon>indigoferoid/millettioid clade</taxon>
        <taxon>Phaseoleae</taxon>
        <taxon>Clitoria</taxon>
    </lineage>
</organism>
<gene>
    <name evidence="1" type="ORF">RJT34_16260</name>
</gene>